<dbReference type="InterPro" id="IPR056924">
    <property type="entry name" value="SH3_Tf2-1"/>
</dbReference>
<dbReference type="OrthoDB" id="1404009at2759"/>
<dbReference type="GO" id="GO:0003676">
    <property type="term" value="F:nucleic acid binding"/>
    <property type="evidence" value="ECO:0007669"/>
    <property type="project" value="InterPro"/>
</dbReference>
<feature type="non-terminal residue" evidence="2">
    <location>
        <position position="1"/>
    </location>
</feature>
<gene>
    <name evidence="2" type="ORF">CR513_38149</name>
</gene>
<keyword evidence="3" id="KW-1185">Reference proteome</keyword>
<comment type="caution">
    <text evidence="2">The sequence shown here is derived from an EMBL/GenBank/DDBJ whole genome shotgun (WGS) entry which is preliminary data.</text>
</comment>
<evidence type="ECO:0000259" key="1">
    <source>
        <dbReference type="Pfam" id="PF24626"/>
    </source>
</evidence>
<feature type="non-terminal residue" evidence="2">
    <location>
        <position position="343"/>
    </location>
</feature>
<dbReference type="EMBL" id="QJKJ01007983">
    <property type="protein sequence ID" value="RDX81200.1"/>
    <property type="molecule type" value="Genomic_DNA"/>
</dbReference>
<dbReference type="PANTHER" id="PTHR45835">
    <property type="entry name" value="YALI0A06105P"/>
    <property type="match status" value="1"/>
</dbReference>
<organism evidence="2 3">
    <name type="scientific">Mucuna pruriens</name>
    <name type="common">Velvet bean</name>
    <name type="synonym">Dolichos pruriens</name>
    <dbReference type="NCBI Taxonomy" id="157652"/>
    <lineage>
        <taxon>Eukaryota</taxon>
        <taxon>Viridiplantae</taxon>
        <taxon>Streptophyta</taxon>
        <taxon>Embryophyta</taxon>
        <taxon>Tracheophyta</taxon>
        <taxon>Spermatophyta</taxon>
        <taxon>Magnoliopsida</taxon>
        <taxon>eudicotyledons</taxon>
        <taxon>Gunneridae</taxon>
        <taxon>Pentapetalae</taxon>
        <taxon>rosids</taxon>
        <taxon>fabids</taxon>
        <taxon>Fabales</taxon>
        <taxon>Fabaceae</taxon>
        <taxon>Papilionoideae</taxon>
        <taxon>50 kb inversion clade</taxon>
        <taxon>NPAAA clade</taxon>
        <taxon>indigoferoid/millettioid clade</taxon>
        <taxon>Phaseoleae</taxon>
        <taxon>Mucuna</taxon>
    </lineage>
</organism>
<evidence type="ECO:0000313" key="3">
    <source>
        <dbReference type="Proteomes" id="UP000257109"/>
    </source>
</evidence>
<feature type="domain" description="Tf2-1-like SH3-like" evidence="1">
    <location>
        <begin position="242"/>
        <end position="302"/>
    </location>
</feature>
<dbReference type="InterPro" id="IPR036397">
    <property type="entry name" value="RNaseH_sf"/>
</dbReference>
<name>A0A371FSQ8_MUCPR</name>
<dbReference type="AlphaFoldDB" id="A0A371FSQ8"/>
<dbReference type="Gene3D" id="3.30.420.10">
    <property type="entry name" value="Ribonuclease H-like superfamily/Ribonuclease H"/>
    <property type="match status" value="1"/>
</dbReference>
<reference evidence="2" key="1">
    <citation type="submission" date="2018-05" db="EMBL/GenBank/DDBJ databases">
        <title>Draft genome of Mucuna pruriens seed.</title>
        <authorList>
            <person name="Nnadi N.E."/>
            <person name="Vos R."/>
            <person name="Hasami M.H."/>
            <person name="Devisetty U.K."/>
            <person name="Aguiy J.C."/>
        </authorList>
    </citation>
    <scope>NUCLEOTIDE SEQUENCE [LARGE SCALE GENOMIC DNA]</scope>
    <source>
        <strain evidence="2">JCA_2017</strain>
    </source>
</reference>
<sequence>TLVDESKFELQPGKANIVADALSRKSLHVPALMVRELDIIEQFRDLSLVCEVTLKSVWLGMLKITSSFLDEIKVGQQIDPFLDGAVRLQDRVRVPSVPSLRKLILEEGHRNSLSGLAKIEHHKPSGLTKSTHFIPVNVRYSLEKLTSLYISEIIDYMVIVSDRDLSLSIDFGIVCTKPYEPSLMSSWDNLLLLVEFTYNNSYDSGIGMTPYEALYDRRCRTPLCWLKLGESLICKDLEFKEGDHVFLKTGVGKALKSRKLSPCFIGPYQIIKRVEKVTYQVALPPILANLHNVFHVSHIYKYLDDVQVWDNLSNEVLPVRIEDHRIKLCGNMGARESDESFVS</sequence>
<dbReference type="Pfam" id="PF24626">
    <property type="entry name" value="SH3_Tf2-1"/>
    <property type="match status" value="1"/>
</dbReference>
<evidence type="ECO:0000313" key="2">
    <source>
        <dbReference type="EMBL" id="RDX81200.1"/>
    </source>
</evidence>
<accession>A0A371FSQ8</accession>
<dbReference type="Proteomes" id="UP000257109">
    <property type="component" value="Unassembled WGS sequence"/>
</dbReference>
<proteinExistence type="predicted"/>
<protein>
    <recommendedName>
        <fullName evidence="1">Tf2-1-like SH3-like domain-containing protein</fullName>
    </recommendedName>
</protein>
<dbReference type="PANTHER" id="PTHR45835:SF99">
    <property type="entry name" value="CHROMO DOMAIN-CONTAINING PROTEIN-RELATED"/>
    <property type="match status" value="1"/>
</dbReference>